<evidence type="ECO:0000313" key="2">
    <source>
        <dbReference type="Proteomes" id="UP000298493"/>
    </source>
</evidence>
<dbReference type="EMBL" id="SNSC02000002">
    <property type="protein sequence ID" value="TID27080.1"/>
    <property type="molecule type" value="Genomic_DNA"/>
</dbReference>
<organism evidence="1 2">
    <name type="scientific">Venturia nashicola</name>
    <dbReference type="NCBI Taxonomy" id="86259"/>
    <lineage>
        <taxon>Eukaryota</taxon>
        <taxon>Fungi</taxon>
        <taxon>Dikarya</taxon>
        <taxon>Ascomycota</taxon>
        <taxon>Pezizomycotina</taxon>
        <taxon>Dothideomycetes</taxon>
        <taxon>Pleosporomycetidae</taxon>
        <taxon>Venturiales</taxon>
        <taxon>Venturiaceae</taxon>
        <taxon>Venturia</taxon>
    </lineage>
</organism>
<name>A0A4Z1PE74_9PEZI</name>
<sequence length="145" mass="16267">MQSELHSPTTKQESSLTHYFNSKQIKKGTYFLLSKCHNWFFDVSSLTPMFPEASLFATHVAIPPNLLDHVITHYWLLAVTKRLPTIEEESVGNVDNGICGPSTSSLSPTPVSNHQCQYETQTCYFEEPDKHPGPSQSAVFQSLAH</sequence>
<accession>A0A4Z1PE74</accession>
<gene>
    <name evidence="1" type="ORF">E6O75_ATG01573</name>
</gene>
<dbReference type="AlphaFoldDB" id="A0A4Z1PE74"/>
<reference evidence="1 2" key="1">
    <citation type="submission" date="2019-04" db="EMBL/GenBank/DDBJ databases">
        <title>High contiguity whole genome sequence and gene annotation resource for two Venturia nashicola isolates.</title>
        <authorList>
            <person name="Prokchorchik M."/>
            <person name="Won K."/>
            <person name="Lee Y."/>
            <person name="Choi E.D."/>
            <person name="Segonzac C."/>
            <person name="Sohn K.H."/>
        </authorList>
    </citation>
    <scope>NUCLEOTIDE SEQUENCE [LARGE SCALE GENOMIC DNA]</scope>
    <source>
        <strain evidence="1 2">PRI2</strain>
    </source>
</reference>
<proteinExistence type="predicted"/>
<evidence type="ECO:0000313" key="1">
    <source>
        <dbReference type="EMBL" id="TID27080.1"/>
    </source>
</evidence>
<dbReference type="Proteomes" id="UP000298493">
    <property type="component" value="Unassembled WGS sequence"/>
</dbReference>
<comment type="caution">
    <text evidence="1">The sequence shown here is derived from an EMBL/GenBank/DDBJ whole genome shotgun (WGS) entry which is preliminary data.</text>
</comment>
<protein>
    <submittedName>
        <fullName evidence="1">Uncharacterized protein</fullName>
    </submittedName>
</protein>
<keyword evidence="2" id="KW-1185">Reference proteome</keyword>